<comment type="caution">
    <text evidence="2">The sequence shown here is derived from an EMBL/GenBank/DDBJ whole genome shotgun (WGS) entry which is preliminary data.</text>
</comment>
<evidence type="ECO:0000256" key="1">
    <source>
        <dbReference type="SAM" id="Phobius"/>
    </source>
</evidence>
<dbReference type="EMBL" id="JAOQKJ010000005">
    <property type="protein sequence ID" value="MCU6744184.1"/>
    <property type="molecule type" value="Genomic_DNA"/>
</dbReference>
<feature type="transmembrane region" description="Helical" evidence="1">
    <location>
        <begin position="34"/>
        <end position="52"/>
    </location>
</feature>
<evidence type="ECO:0000313" key="2">
    <source>
        <dbReference type="EMBL" id="MCU6744184.1"/>
    </source>
</evidence>
<keyword evidence="1" id="KW-0812">Transmembrane</keyword>
<accession>A0ABT2T1P8</accession>
<evidence type="ECO:0008006" key="4">
    <source>
        <dbReference type="Google" id="ProtNLM"/>
    </source>
</evidence>
<feature type="transmembrane region" description="Helical" evidence="1">
    <location>
        <begin position="88"/>
        <end position="114"/>
    </location>
</feature>
<protein>
    <recommendedName>
        <fullName evidence="4">Prepilin type IV endopeptidase peptidase domain-containing protein</fullName>
    </recommendedName>
</protein>
<keyword evidence="1" id="KW-1133">Transmembrane helix</keyword>
<feature type="transmembrane region" description="Helical" evidence="1">
    <location>
        <begin position="126"/>
        <end position="143"/>
    </location>
</feature>
<dbReference type="RefSeq" id="WP_262574180.1">
    <property type="nucleotide sequence ID" value="NZ_JAOQKJ010000005.1"/>
</dbReference>
<evidence type="ECO:0000313" key="3">
    <source>
        <dbReference type="Proteomes" id="UP001652432"/>
    </source>
</evidence>
<reference evidence="2 3" key="1">
    <citation type="journal article" date="2021" name="ISME Commun">
        <title>Automated analysis of genomic sequences facilitates high-throughput and comprehensive description of bacteria.</title>
        <authorList>
            <person name="Hitch T.C.A."/>
        </authorList>
    </citation>
    <scope>NUCLEOTIDE SEQUENCE [LARGE SCALE GENOMIC DNA]</scope>
    <source>
        <strain evidence="2 3">Sanger_18</strain>
    </source>
</reference>
<sequence length="144" mass="15619">MNRFMINDYAGECLALLFLAWFSAEDIRDRRLSLTELLGSLLLGMLYLTLTGGLDDGKLPYRMLPGLFLLLLAYLTSEQVGYGDGLAVLILGCFLGAGKCAAVCGTAFMLSGLFTTGKICLKKEEPVPFLPFLLGALEVVLLVE</sequence>
<keyword evidence="3" id="KW-1185">Reference proteome</keyword>
<organism evidence="2 3">
    <name type="scientific">Suilimivivens aceti</name>
    <dbReference type="NCBI Taxonomy" id="2981774"/>
    <lineage>
        <taxon>Bacteria</taxon>
        <taxon>Bacillati</taxon>
        <taxon>Bacillota</taxon>
        <taxon>Clostridia</taxon>
        <taxon>Lachnospirales</taxon>
        <taxon>Lachnospiraceae</taxon>
        <taxon>Suilimivivens</taxon>
    </lineage>
</organism>
<name>A0ABT2T1P8_9FIRM</name>
<feature type="transmembrane region" description="Helical" evidence="1">
    <location>
        <begin position="59"/>
        <end position="76"/>
    </location>
</feature>
<gene>
    <name evidence="2" type="ORF">OCV77_06700</name>
</gene>
<proteinExistence type="predicted"/>
<dbReference type="Proteomes" id="UP001652432">
    <property type="component" value="Unassembled WGS sequence"/>
</dbReference>
<keyword evidence="1" id="KW-0472">Membrane</keyword>